<dbReference type="EMBL" id="MG603697">
    <property type="protein sequence ID" value="AUG88382.1"/>
    <property type="molecule type" value="Genomic_DNA"/>
</dbReference>
<keyword evidence="2" id="KW-1185">Reference proteome</keyword>
<name>A0A2H5BPX4_9CAUD</name>
<dbReference type="Proteomes" id="UP000240283">
    <property type="component" value="Segment"/>
</dbReference>
<evidence type="ECO:0000313" key="1">
    <source>
        <dbReference type="EMBL" id="AUG88382.1"/>
    </source>
</evidence>
<sequence>MEFFNQCPLCGNPLGNICPVTCVTFCDKCGTSEDNVEVGDMYD</sequence>
<gene>
    <name evidence="1" type="ORF">VPR_018</name>
</gene>
<protein>
    <submittedName>
        <fullName evidence="1">Uncharacterized protein</fullName>
    </submittedName>
</protein>
<accession>A0A2H5BPX4</accession>
<evidence type="ECO:0000313" key="2">
    <source>
        <dbReference type="Proteomes" id="UP000240283"/>
    </source>
</evidence>
<organism evidence="1 2">
    <name type="scientific">Vibrio phage Vp_R1</name>
    <dbReference type="NCBI Taxonomy" id="2059867"/>
    <lineage>
        <taxon>Viruses</taxon>
        <taxon>Duplodnaviria</taxon>
        <taxon>Heunggongvirae</taxon>
        <taxon>Uroviricota</taxon>
        <taxon>Caudoviricetes</taxon>
        <taxon>Grimontviridae</taxon>
        <taxon>Dalianvirus</taxon>
        <taxon>Dalianvirus R1</taxon>
    </lineage>
</organism>
<reference evidence="1 2" key="1">
    <citation type="submission" date="2017-12" db="EMBL/GenBank/DDBJ databases">
        <title>Genomic analysis of a novel phage Vp_R1 lytic to Vibrio parahaemolyticus.</title>
        <authorList>
            <person name="Ren H."/>
            <person name="Li Z."/>
        </authorList>
    </citation>
    <scope>NUCLEOTIDE SEQUENCE [LARGE SCALE GENOMIC DNA]</scope>
</reference>
<proteinExistence type="predicted"/>